<gene>
    <name evidence="2" type="ORF">GKO46_02590</name>
    <name evidence="3" type="ORF">GKO48_06670</name>
</gene>
<accession>A0AAJ5ZDC3</accession>
<evidence type="ECO:0000313" key="5">
    <source>
        <dbReference type="Proteomes" id="UP001321249"/>
    </source>
</evidence>
<dbReference type="RefSeq" id="WP_342822875.1">
    <property type="nucleotide sequence ID" value="NZ_CP046146.1"/>
</dbReference>
<dbReference type="EMBL" id="CP046147">
    <property type="protein sequence ID" value="WFG39312.1"/>
    <property type="molecule type" value="Genomic_DNA"/>
</dbReference>
<proteinExistence type="predicted"/>
<keyword evidence="1" id="KW-1133">Transmembrane helix</keyword>
<keyword evidence="1" id="KW-0812">Transmembrane</keyword>
<reference evidence="4 5" key="1">
    <citation type="submission" date="2019-11" db="EMBL/GenBank/DDBJ databases">
        <authorList>
            <person name="Cho J.-C."/>
        </authorList>
    </citation>
    <scope>NUCLEOTIDE SEQUENCE [LARGE SCALE GENOMIC DNA]</scope>
    <source>
        <strain evidence="3 4">JH1073</strain>
        <strain evidence="2 5">JH702</strain>
    </source>
</reference>
<protein>
    <submittedName>
        <fullName evidence="3">Uncharacterized protein</fullName>
    </submittedName>
</protein>
<feature type="transmembrane region" description="Helical" evidence="1">
    <location>
        <begin position="12"/>
        <end position="31"/>
    </location>
</feature>
<keyword evidence="1" id="KW-0472">Membrane</keyword>
<dbReference type="Proteomes" id="UP001219901">
    <property type="component" value="Chromosome"/>
</dbReference>
<evidence type="ECO:0000313" key="2">
    <source>
        <dbReference type="EMBL" id="MDG0865959.1"/>
    </source>
</evidence>
<reference evidence="3" key="2">
    <citation type="journal article" date="2023" name="Nat. Commun.">
        <title>Cultivation of marine bacteria of the SAR202 clade.</title>
        <authorList>
            <person name="Lim Y."/>
            <person name="Seo J.H."/>
            <person name="Giovannoni S.J."/>
            <person name="Kang I."/>
            <person name="Cho J.C."/>
        </authorList>
    </citation>
    <scope>NUCLEOTIDE SEQUENCE</scope>
    <source>
        <strain evidence="3">JH1073</strain>
    </source>
</reference>
<dbReference type="Proteomes" id="UP001321249">
    <property type="component" value="Unassembled WGS sequence"/>
</dbReference>
<dbReference type="EMBL" id="WMBE01000001">
    <property type="protein sequence ID" value="MDG0865959.1"/>
    <property type="molecule type" value="Genomic_DNA"/>
</dbReference>
<dbReference type="AlphaFoldDB" id="A0AAJ5ZDC3"/>
<evidence type="ECO:0000313" key="4">
    <source>
        <dbReference type="Proteomes" id="UP001219901"/>
    </source>
</evidence>
<organism evidence="3 4">
    <name type="scientific">Candidatus Lucifugimonas marina</name>
    <dbReference type="NCBI Taxonomy" id="3038979"/>
    <lineage>
        <taxon>Bacteria</taxon>
        <taxon>Bacillati</taxon>
        <taxon>Chloroflexota</taxon>
        <taxon>Dehalococcoidia</taxon>
        <taxon>SAR202 cluster</taxon>
        <taxon>Candidatus Lucifugimonadales</taxon>
        <taxon>Candidatus Lucifugimonadaceae</taxon>
        <taxon>Candidatus Lucifugimonas</taxon>
    </lineage>
</organism>
<name>A0AAJ5ZDC3_9CHLR</name>
<evidence type="ECO:0000313" key="3">
    <source>
        <dbReference type="EMBL" id="WFG39312.1"/>
    </source>
</evidence>
<evidence type="ECO:0000256" key="1">
    <source>
        <dbReference type="SAM" id="Phobius"/>
    </source>
</evidence>
<sequence>MQFLKRRPYTQSVIILTVLIVFVLVLSAFAFSGNWSMLRGFTVGSGVKILSAHERPANVLVVSVASCNSDPRLHSIREGDSNVRIKVVSNSWPFREGQDDCADGVVVQLNQPLGERELIDGHNGREVDVRRELRINRAEVRASDRMVLYVETCNRNPQIIVREESASEVRVMLADYSVEGSPGVLCSESTEYSLRAPLGERALIDAFTGLEVEVSDLTTRGT</sequence>
<reference evidence="4" key="3">
    <citation type="submission" date="2023-06" db="EMBL/GenBank/DDBJ databases">
        <title>Pangenomics reveal diversification of enzyme families and niche specialization in globally abundant SAR202 bacteria.</title>
        <authorList>
            <person name="Saw J.H.W."/>
        </authorList>
    </citation>
    <scope>NUCLEOTIDE SEQUENCE [LARGE SCALE GENOMIC DNA]</scope>
    <source>
        <strain evidence="4">JH1073</strain>
    </source>
</reference>
<keyword evidence="4" id="KW-1185">Reference proteome</keyword>